<dbReference type="AlphaFoldDB" id="A0A5N5UPH3"/>
<evidence type="ECO:0000313" key="2">
    <source>
        <dbReference type="Proteomes" id="UP000325690"/>
    </source>
</evidence>
<reference evidence="1 2" key="1">
    <citation type="submission" date="2012-10" db="EMBL/GenBank/DDBJ databases">
        <title>The draft sequence of the Mycobacterium pheli genome.</title>
        <authorList>
            <person name="Pettersson B.M.F."/>
            <person name="Das S."/>
            <person name="Dasgupta S."/>
            <person name="Bhattacharya A."/>
            <person name="Kirsebom L.A."/>
        </authorList>
    </citation>
    <scope>NUCLEOTIDE SEQUENCE [LARGE SCALE GENOMIC DNA]</scope>
    <source>
        <strain evidence="1 2">CCUG 21000</strain>
    </source>
</reference>
<dbReference type="GeneID" id="74302207"/>
<comment type="caution">
    <text evidence="1">The sequence shown here is derived from an EMBL/GenBank/DDBJ whole genome shotgun (WGS) entry which is preliminary data.</text>
</comment>
<protein>
    <recommendedName>
        <fullName evidence="3">DUF488 family protein</fullName>
    </recommendedName>
</protein>
<dbReference type="EMBL" id="ANBP01000055">
    <property type="protein sequence ID" value="KAB7751463.1"/>
    <property type="molecule type" value="Genomic_DNA"/>
</dbReference>
<sequence>MGSRVRIARVYESPDTGEGTRVLVDRLWPRGMRRDDPRVGRWLPEVAPSAELRHWYAHQPGLFDQFAGRYRAELAEGTGADALAALRALLDEGPLLLVTATREPGQSHAAVLRNMLSGPAD</sequence>
<proteinExistence type="predicted"/>
<gene>
    <name evidence="1" type="ORF">MPHL21000_25025</name>
</gene>
<name>A0A5N5UPH3_MYCPH</name>
<evidence type="ECO:0000313" key="1">
    <source>
        <dbReference type="EMBL" id="KAB7751463.1"/>
    </source>
</evidence>
<accession>A0A5N5UPH3</accession>
<dbReference type="InterPro" id="IPR052552">
    <property type="entry name" value="YeaO-like"/>
</dbReference>
<dbReference type="PANTHER" id="PTHR36849">
    <property type="entry name" value="CYTOPLASMIC PROTEIN-RELATED"/>
    <property type="match status" value="1"/>
</dbReference>
<dbReference type="Pfam" id="PF22752">
    <property type="entry name" value="DUF488-N3i"/>
    <property type="match status" value="1"/>
</dbReference>
<dbReference type="RefSeq" id="WP_003888797.1">
    <property type="nucleotide sequence ID" value="NZ_ANBO01000002.1"/>
</dbReference>
<evidence type="ECO:0008006" key="3">
    <source>
        <dbReference type="Google" id="ProtNLM"/>
    </source>
</evidence>
<dbReference type="PANTHER" id="PTHR36849:SF1">
    <property type="entry name" value="CYTOPLASMIC PROTEIN"/>
    <property type="match status" value="1"/>
</dbReference>
<organism evidence="1 2">
    <name type="scientific">Mycolicibacterium phlei DSM 43239 = CCUG 21000</name>
    <dbReference type="NCBI Taxonomy" id="1226750"/>
    <lineage>
        <taxon>Bacteria</taxon>
        <taxon>Bacillati</taxon>
        <taxon>Actinomycetota</taxon>
        <taxon>Actinomycetes</taxon>
        <taxon>Mycobacteriales</taxon>
        <taxon>Mycobacteriaceae</taxon>
        <taxon>Mycolicibacterium</taxon>
    </lineage>
</organism>
<dbReference type="Proteomes" id="UP000325690">
    <property type="component" value="Unassembled WGS sequence"/>
</dbReference>
<keyword evidence="2" id="KW-1185">Reference proteome</keyword>